<evidence type="ECO:0000256" key="3">
    <source>
        <dbReference type="ARBA" id="ARBA00022603"/>
    </source>
</evidence>
<dbReference type="Proteomes" id="UP000321230">
    <property type="component" value="Unassembled WGS sequence"/>
</dbReference>
<comment type="catalytic activity">
    <reaction evidence="7">
        <text>a 6-O-methyl-2'-deoxyguanosine in DNA + L-cysteinyl-[protein] = S-methyl-L-cysteinyl-[protein] + a 2'-deoxyguanosine in DNA</text>
        <dbReference type="Rhea" id="RHEA:24000"/>
        <dbReference type="Rhea" id="RHEA-COMP:10131"/>
        <dbReference type="Rhea" id="RHEA-COMP:10132"/>
        <dbReference type="Rhea" id="RHEA-COMP:11367"/>
        <dbReference type="Rhea" id="RHEA-COMP:11368"/>
        <dbReference type="ChEBI" id="CHEBI:29950"/>
        <dbReference type="ChEBI" id="CHEBI:82612"/>
        <dbReference type="ChEBI" id="CHEBI:85445"/>
        <dbReference type="ChEBI" id="CHEBI:85448"/>
        <dbReference type="EC" id="2.1.1.63"/>
    </reaction>
</comment>
<comment type="caution">
    <text evidence="9">The sequence shown here is derived from an EMBL/GenBank/DDBJ whole genome shotgun (WGS) entry which is preliminary data.</text>
</comment>
<dbReference type="PROSITE" id="PS00374">
    <property type="entry name" value="MGMT"/>
    <property type="match status" value="1"/>
</dbReference>
<dbReference type="GO" id="GO:0006281">
    <property type="term" value="P:DNA repair"/>
    <property type="evidence" value="ECO:0007669"/>
    <property type="project" value="UniProtKB-KW"/>
</dbReference>
<dbReference type="FunFam" id="1.10.10.10:FF:000337">
    <property type="entry name" value="Methylated-DNA--protein-cysteine methyltransferase"/>
    <property type="match status" value="1"/>
</dbReference>
<gene>
    <name evidence="9" type="ORF">GWA01_03020</name>
</gene>
<dbReference type="PANTHER" id="PTHR10815">
    <property type="entry name" value="METHYLATED-DNA--PROTEIN-CYSTEINE METHYLTRANSFERASE"/>
    <property type="match status" value="1"/>
</dbReference>
<dbReference type="Gene3D" id="1.10.10.10">
    <property type="entry name" value="Winged helix-like DNA-binding domain superfamily/Winged helix DNA-binding domain"/>
    <property type="match status" value="1"/>
</dbReference>
<proteinExistence type="predicted"/>
<keyword evidence="3" id="KW-0489">Methyltransferase</keyword>
<evidence type="ECO:0000259" key="8">
    <source>
        <dbReference type="Pfam" id="PF01035"/>
    </source>
</evidence>
<evidence type="ECO:0000256" key="5">
    <source>
        <dbReference type="ARBA" id="ARBA00022763"/>
    </source>
</evidence>
<sequence length="238" mass="26033">MTFLELARLKRTGLAMAQLSEGSSVLAAQQEASYESASGFRDALLRLIRETPASLKHRTLLNAGWIDTPIGTMLAVGDSSRLHLLEFCDRKGLPNELNRLRTLTKSAIDFKETPVIESIGNELTDYFSGRSAAFHTSIAQIGSAFTRTVWDFLRTIEAGKTISYGEIARQMGQPTASRAVARANGANSLAIIVPCHRVVGADGSLTGYAGGLWRKQWLLTHERKHGFCSKPIKTTDQP</sequence>
<dbReference type="NCBIfam" id="TIGR00589">
    <property type="entry name" value="ogt"/>
    <property type="match status" value="1"/>
</dbReference>
<dbReference type="GO" id="GO:0032259">
    <property type="term" value="P:methylation"/>
    <property type="evidence" value="ECO:0007669"/>
    <property type="project" value="UniProtKB-KW"/>
</dbReference>
<dbReference type="GO" id="GO:0003908">
    <property type="term" value="F:methylated-DNA-[protein]-cysteine S-methyltransferase activity"/>
    <property type="evidence" value="ECO:0007669"/>
    <property type="project" value="UniProtKB-EC"/>
</dbReference>
<protein>
    <recommendedName>
        <fullName evidence="8">Methylated-DNA-[protein]-cysteine S-methyltransferase DNA binding domain-containing protein</fullName>
    </recommendedName>
</protein>
<feature type="domain" description="Methylated-DNA-[protein]-cysteine S-methyltransferase DNA binding" evidence="8">
    <location>
        <begin position="144"/>
        <end position="223"/>
    </location>
</feature>
<evidence type="ECO:0000313" key="9">
    <source>
        <dbReference type="EMBL" id="GEK92532.1"/>
    </source>
</evidence>
<dbReference type="InterPro" id="IPR036631">
    <property type="entry name" value="MGMT_N_sf"/>
</dbReference>
<evidence type="ECO:0000256" key="7">
    <source>
        <dbReference type="ARBA" id="ARBA00049348"/>
    </source>
</evidence>
<evidence type="ECO:0000313" key="10">
    <source>
        <dbReference type="Proteomes" id="UP000321230"/>
    </source>
</evidence>
<name>A0A511AY44_9PROT</name>
<dbReference type="Pfam" id="PF01035">
    <property type="entry name" value="DNA_binding_1"/>
    <property type="match status" value="1"/>
</dbReference>
<dbReference type="InterPro" id="IPR036388">
    <property type="entry name" value="WH-like_DNA-bd_sf"/>
</dbReference>
<dbReference type="PANTHER" id="PTHR10815:SF5">
    <property type="entry name" value="METHYLATED-DNA--PROTEIN-CYSTEINE METHYLTRANSFERASE"/>
    <property type="match status" value="1"/>
</dbReference>
<evidence type="ECO:0000256" key="4">
    <source>
        <dbReference type="ARBA" id="ARBA00022679"/>
    </source>
</evidence>
<comment type="catalytic activity">
    <reaction evidence="1">
        <text>a 4-O-methyl-thymidine in DNA + L-cysteinyl-[protein] = a thymidine in DNA + S-methyl-L-cysteinyl-[protein]</text>
        <dbReference type="Rhea" id="RHEA:53428"/>
        <dbReference type="Rhea" id="RHEA-COMP:10131"/>
        <dbReference type="Rhea" id="RHEA-COMP:10132"/>
        <dbReference type="Rhea" id="RHEA-COMP:13555"/>
        <dbReference type="Rhea" id="RHEA-COMP:13556"/>
        <dbReference type="ChEBI" id="CHEBI:29950"/>
        <dbReference type="ChEBI" id="CHEBI:82612"/>
        <dbReference type="ChEBI" id="CHEBI:137386"/>
        <dbReference type="ChEBI" id="CHEBI:137387"/>
        <dbReference type="EC" id="2.1.1.63"/>
    </reaction>
</comment>
<dbReference type="SUPFAM" id="SSF46767">
    <property type="entry name" value="Methylated DNA-protein cysteine methyltransferase, C-terminal domain"/>
    <property type="match status" value="1"/>
</dbReference>
<dbReference type="InterPro" id="IPR036217">
    <property type="entry name" value="MethylDNA_cys_MeTrfase_DNAb"/>
</dbReference>
<dbReference type="Gene3D" id="3.30.160.70">
    <property type="entry name" value="Methylated DNA-protein cysteine methyltransferase domain"/>
    <property type="match status" value="1"/>
</dbReference>
<keyword evidence="4" id="KW-0808">Transferase</keyword>
<keyword evidence="10" id="KW-1185">Reference proteome</keyword>
<reference evidence="9 10" key="1">
    <citation type="submission" date="2019-07" db="EMBL/GenBank/DDBJ databases">
        <title>Whole genome shotgun sequence of Gluconobacter wancherniae NBRC 103581.</title>
        <authorList>
            <person name="Hosoyama A."/>
            <person name="Uohara A."/>
            <person name="Ohji S."/>
            <person name="Ichikawa N."/>
        </authorList>
    </citation>
    <scope>NUCLEOTIDE SEQUENCE [LARGE SCALE GENOMIC DNA]</scope>
    <source>
        <strain evidence="9 10">NBRC 103581</strain>
    </source>
</reference>
<evidence type="ECO:0000256" key="6">
    <source>
        <dbReference type="ARBA" id="ARBA00023204"/>
    </source>
</evidence>
<keyword evidence="6" id="KW-0234">DNA repair</keyword>
<dbReference type="CDD" id="cd06445">
    <property type="entry name" value="ATase"/>
    <property type="match status" value="1"/>
</dbReference>
<keyword evidence="2" id="KW-0963">Cytoplasm</keyword>
<keyword evidence="5" id="KW-0227">DNA damage</keyword>
<evidence type="ECO:0000256" key="2">
    <source>
        <dbReference type="ARBA" id="ARBA00022490"/>
    </source>
</evidence>
<accession>A0A511AY44</accession>
<dbReference type="EMBL" id="BJUZ01000001">
    <property type="protein sequence ID" value="GEK92532.1"/>
    <property type="molecule type" value="Genomic_DNA"/>
</dbReference>
<dbReference type="InterPro" id="IPR014048">
    <property type="entry name" value="MethylDNA_cys_MeTrfase_DNA-bd"/>
</dbReference>
<dbReference type="AlphaFoldDB" id="A0A511AY44"/>
<evidence type="ECO:0000256" key="1">
    <source>
        <dbReference type="ARBA" id="ARBA00001286"/>
    </source>
</evidence>
<dbReference type="SUPFAM" id="SSF53155">
    <property type="entry name" value="Methylated DNA-protein cysteine methyltransferase domain"/>
    <property type="match status" value="1"/>
</dbReference>
<organism evidence="9 10">
    <name type="scientific">Gluconobacter wancherniae NBRC 103581</name>
    <dbReference type="NCBI Taxonomy" id="656744"/>
    <lineage>
        <taxon>Bacteria</taxon>
        <taxon>Pseudomonadati</taxon>
        <taxon>Pseudomonadota</taxon>
        <taxon>Alphaproteobacteria</taxon>
        <taxon>Acetobacterales</taxon>
        <taxon>Acetobacteraceae</taxon>
        <taxon>Gluconobacter</taxon>
    </lineage>
</organism>
<dbReference type="InterPro" id="IPR001497">
    <property type="entry name" value="MethylDNA_cys_MeTrfase_AS"/>
</dbReference>